<dbReference type="Proteomes" id="UP000593572">
    <property type="component" value="Unassembled WGS sequence"/>
</dbReference>
<keyword evidence="1" id="KW-0812">Transmembrane</keyword>
<organism evidence="2 3">
    <name type="scientific">Gossypium lobatum</name>
    <dbReference type="NCBI Taxonomy" id="34289"/>
    <lineage>
        <taxon>Eukaryota</taxon>
        <taxon>Viridiplantae</taxon>
        <taxon>Streptophyta</taxon>
        <taxon>Embryophyta</taxon>
        <taxon>Tracheophyta</taxon>
        <taxon>Spermatophyta</taxon>
        <taxon>Magnoliopsida</taxon>
        <taxon>eudicotyledons</taxon>
        <taxon>Gunneridae</taxon>
        <taxon>Pentapetalae</taxon>
        <taxon>rosids</taxon>
        <taxon>malvids</taxon>
        <taxon>Malvales</taxon>
        <taxon>Malvaceae</taxon>
        <taxon>Malvoideae</taxon>
        <taxon>Gossypium</taxon>
    </lineage>
</organism>
<comment type="caution">
    <text evidence="2">The sequence shown here is derived from an EMBL/GenBank/DDBJ whole genome shotgun (WGS) entry which is preliminary data.</text>
</comment>
<evidence type="ECO:0000313" key="2">
    <source>
        <dbReference type="EMBL" id="MBA0557810.1"/>
    </source>
</evidence>
<feature type="non-terminal residue" evidence="2">
    <location>
        <position position="198"/>
    </location>
</feature>
<feature type="transmembrane region" description="Helical" evidence="1">
    <location>
        <begin position="12"/>
        <end position="36"/>
    </location>
</feature>
<name>A0A7J8LZL0_9ROSI</name>
<keyword evidence="1" id="KW-1133">Transmembrane helix</keyword>
<protein>
    <submittedName>
        <fullName evidence="2">Uncharacterized protein</fullName>
    </submittedName>
</protein>
<proteinExistence type="predicted"/>
<dbReference type="AlphaFoldDB" id="A0A7J8LZL0"/>
<keyword evidence="1" id="KW-0472">Membrane</keyword>
<dbReference type="EMBL" id="JABEZX010000006">
    <property type="protein sequence ID" value="MBA0557810.1"/>
    <property type="molecule type" value="Genomic_DNA"/>
</dbReference>
<accession>A0A7J8LZL0</accession>
<keyword evidence="3" id="KW-1185">Reference proteome</keyword>
<reference evidence="2 3" key="1">
    <citation type="journal article" date="2019" name="Genome Biol. Evol.">
        <title>Insights into the evolution of the New World diploid cottons (Gossypium, subgenus Houzingenia) based on genome sequencing.</title>
        <authorList>
            <person name="Grover C.E."/>
            <person name="Arick M.A. 2nd"/>
            <person name="Thrash A."/>
            <person name="Conover J.L."/>
            <person name="Sanders W.S."/>
            <person name="Peterson D.G."/>
            <person name="Frelichowski J.E."/>
            <person name="Scheffler J.A."/>
            <person name="Scheffler B.E."/>
            <person name="Wendel J.F."/>
        </authorList>
    </citation>
    <scope>NUCLEOTIDE SEQUENCE [LARGE SCALE GENOMIC DNA]</scope>
    <source>
        <strain evidence="2">157</strain>
        <tissue evidence="2">Leaf</tissue>
    </source>
</reference>
<gene>
    <name evidence="2" type="ORF">Golob_014853</name>
</gene>
<feature type="non-terminal residue" evidence="2">
    <location>
        <position position="1"/>
    </location>
</feature>
<sequence length="198" mass="23154">YKEKGSVIALKHIAYFLVVILVWEVPGVFEVLWNPFTFSLGYTDPAKPNFPHLHEWHFRSGLERYIWIVGMIYAYYHPTSRLLDTLELLLQAEQWMEKLEETECVYMFTKCHPVLPELHFNPVCMAWKDNTGDINLTDLHLAAWFIRQEGMDEGKSLTGFVQRHQENEEGTCLLWNQERQGDLTGSPSASTQYLEPMI</sequence>
<evidence type="ECO:0000256" key="1">
    <source>
        <dbReference type="SAM" id="Phobius"/>
    </source>
</evidence>
<evidence type="ECO:0000313" key="3">
    <source>
        <dbReference type="Proteomes" id="UP000593572"/>
    </source>
</evidence>